<dbReference type="SUPFAM" id="SSF47005">
    <property type="entry name" value="Peripheral subunit-binding domain of 2-oxo acid dehydrogenase complex"/>
    <property type="match status" value="1"/>
</dbReference>
<dbReference type="SUPFAM" id="SSF52777">
    <property type="entry name" value="CoA-dependent acyltransferases"/>
    <property type="match status" value="1"/>
</dbReference>
<evidence type="ECO:0000313" key="13">
    <source>
        <dbReference type="Proteomes" id="UP000050795"/>
    </source>
</evidence>
<evidence type="ECO:0000256" key="4">
    <source>
        <dbReference type="ARBA" id="ARBA00022679"/>
    </source>
</evidence>
<feature type="domain" description="Peripheral subunit-binding (PSBD)" evidence="12">
    <location>
        <begin position="202"/>
        <end position="239"/>
    </location>
</feature>
<evidence type="ECO:0000256" key="6">
    <source>
        <dbReference type="ARBA" id="ARBA00022946"/>
    </source>
</evidence>
<dbReference type="PROSITE" id="PS50968">
    <property type="entry name" value="BIOTINYL_LIPOYL"/>
    <property type="match status" value="1"/>
</dbReference>
<dbReference type="Gene3D" id="3.30.559.10">
    <property type="entry name" value="Chloramphenicol acetyltransferase-like domain"/>
    <property type="match status" value="1"/>
</dbReference>
<dbReference type="CDD" id="cd06849">
    <property type="entry name" value="lipoyl_domain"/>
    <property type="match status" value="1"/>
</dbReference>
<dbReference type="GO" id="GO:0016407">
    <property type="term" value="F:acetyltransferase activity"/>
    <property type="evidence" value="ECO:0007669"/>
    <property type="project" value="TreeGrafter"/>
</dbReference>
<dbReference type="Proteomes" id="UP000050795">
    <property type="component" value="Unassembled WGS sequence"/>
</dbReference>
<evidence type="ECO:0000256" key="1">
    <source>
        <dbReference type="ARBA" id="ARBA00001938"/>
    </source>
</evidence>
<dbReference type="PANTHER" id="PTHR43178:SF5">
    <property type="entry name" value="LIPOAMIDE ACYLTRANSFERASE COMPONENT OF BRANCHED-CHAIN ALPHA-KETO ACID DEHYDROGENASE COMPLEX, MITOCHONDRIAL"/>
    <property type="match status" value="1"/>
</dbReference>
<evidence type="ECO:0000256" key="9">
    <source>
        <dbReference type="ARBA" id="ARBA00051775"/>
    </source>
</evidence>
<reference evidence="14" key="2">
    <citation type="submission" date="2023-11" db="UniProtKB">
        <authorList>
            <consortium name="WormBaseParasite"/>
        </authorList>
    </citation>
    <scope>IDENTIFICATION</scope>
</reference>
<comment type="catalytic activity">
    <reaction evidence="9">
        <text>N(6)-[(R)-dihydrolipoyl]-L-lysyl-[protein] + 2-methylpropanoyl-CoA = N(6)-[(R)-S(8)-2-methylpropanoyldihydrolipoyl]-L-lysyl-[protein] + CoA</text>
        <dbReference type="Rhea" id="RHEA:18865"/>
        <dbReference type="Rhea" id="RHEA-COMP:10475"/>
        <dbReference type="Rhea" id="RHEA-COMP:10497"/>
        <dbReference type="ChEBI" id="CHEBI:57287"/>
        <dbReference type="ChEBI" id="CHEBI:57338"/>
        <dbReference type="ChEBI" id="CHEBI:83100"/>
        <dbReference type="ChEBI" id="CHEBI:83142"/>
        <dbReference type="EC" id="2.3.1.168"/>
    </reaction>
    <physiologicalReaction direction="left-to-right" evidence="9">
        <dbReference type="Rhea" id="RHEA:18866"/>
    </physiologicalReaction>
</comment>
<dbReference type="Gene3D" id="4.10.320.10">
    <property type="entry name" value="E3-binding domain"/>
    <property type="match status" value="1"/>
</dbReference>
<evidence type="ECO:0000256" key="10">
    <source>
        <dbReference type="RuleBase" id="RU003423"/>
    </source>
</evidence>
<evidence type="ECO:0000259" key="11">
    <source>
        <dbReference type="PROSITE" id="PS50968"/>
    </source>
</evidence>
<dbReference type="GO" id="GO:0005759">
    <property type="term" value="C:mitochondrial matrix"/>
    <property type="evidence" value="ECO:0007669"/>
    <property type="project" value="UniProtKB-SubCell"/>
</dbReference>
<dbReference type="Pfam" id="PF02817">
    <property type="entry name" value="E3_binding"/>
    <property type="match status" value="1"/>
</dbReference>
<dbReference type="InterPro" id="IPR001078">
    <property type="entry name" value="2-oxoacid_DH_actylTfrase"/>
</dbReference>
<dbReference type="PROSITE" id="PS00189">
    <property type="entry name" value="LIPOYL"/>
    <property type="match status" value="1"/>
</dbReference>
<evidence type="ECO:0000259" key="12">
    <source>
        <dbReference type="PROSITE" id="PS51826"/>
    </source>
</evidence>
<keyword evidence="13" id="KW-1185">Reference proteome</keyword>
<reference evidence="13" key="1">
    <citation type="submission" date="2022-06" db="EMBL/GenBank/DDBJ databases">
        <authorList>
            <person name="Berger JAMES D."/>
            <person name="Berger JAMES D."/>
        </authorList>
    </citation>
    <scope>NUCLEOTIDE SEQUENCE [LARGE SCALE GENOMIC DNA]</scope>
</reference>
<dbReference type="InterPro" id="IPR000089">
    <property type="entry name" value="Biotin_lipoyl"/>
</dbReference>
<dbReference type="FunFam" id="4.10.320.10:FF:000002">
    <property type="entry name" value="Dihydrolipoamide acetyltransferase component of pyruvate dehydrogenase complex"/>
    <property type="match status" value="1"/>
</dbReference>
<evidence type="ECO:0000256" key="8">
    <source>
        <dbReference type="ARBA" id="ARBA00023315"/>
    </source>
</evidence>
<keyword evidence="6" id="KW-0809">Transit peptide</keyword>
<evidence type="ECO:0000313" key="14">
    <source>
        <dbReference type="WBParaSite" id="TREG1_29580.2"/>
    </source>
</evidence>
<dbReference type="PANTHER" id="PTHR43178">
    <property type="entry name" value="DIHYDROLIPOAMIDE ACETYLTRANSFERASE COMPONENT OF PYRUVATE DEHYDROGENASE COMPLEX"/>
    <property type="match status" value="1"/>
</dbReference>
<dbReference type="Pfam" id="PF00198">
    <property type="entry name" value="2-oxoacid_dh"/>
    <property type="match status" value="1"/>
</dbReference>
<keyword evidence="4 10" id="KW-0808">Transferase</keyword>
<dbReference type="InterPro" id="IPR036625">
    <property type="entry name" value="E3-bd_dom_sf"/>
</dbReference>
<dbReference type="Pfam" id="PF00364">
    <property type="entry name" value="Biotin_lipoyl"/>
    <property type="match status" value="1"/>
</dbReference>
<dbReference type="EC" id="2.3.1.-" evidence="10"/>
<keyword evidence="8 10" id="KW-0012">Acyltransferase</keyword>
<comment type="cofactor">
    <cofactor evidence="1 10">
        <name>(R)-lipoate</name>
        <dbReference type="ChEBI" id="CHEBI:83088"/>
    </cofactor>
</comment>
<comment type="subcellular location">
    <subcellularLocation>
        <location evidence="2">Mitochondrion matrix</location>
    </subcellularLocation>
</comment>
<comment type="similarity">
    <text evidence="3 10">Belongs to the 2-oxoacid dehydrogenase family.</text>
</comment>
<evidence type="ECO:0000256" key="5">
    <source>
        <dbReference type="ARBA" id="ARBA00022823"/>
    </source>
</evidence>
<dbReference type="InterPro" id="IPR050743">
    <property type="entry name" value="2-oxoacid_DH_E2_comp"/>
</dbReference>
<dbReference type="WBParaSite" id="TREG1_29580.2">
    <property type="protein sequence ID" value="TREG1_29580.2"/>
    <property type="gene ID" value="TREG1_29580"/>
</dbReference>
<dbReference type="GO" id="GO:0043754">
    <property type="term" value="F:dihydrolipoamide branched chain acyltransferase activity"/>
    <property type="evidence" value="ECO:0007669"/>
    <property type="project" value="UniProtKB-EC"/>
</dbReference>
<dbReference type="InterPro" id="IPR011053">
    <property type="entry name" value="Single_hybrid_motif"/>
</dbReference>
<dbReference type="Gene3D" id="2.40.50.100">
    <property type="match status" value="1"/>
</dbReference>
<dbReference type="InterPro" id="IPR023213">
    <property type="entry name" value="CAT-like_dom_sf"/>
</dbReference>
<feature type="domain" description="Lipoyl-binding" evidence="11">
    <location>
        <begin position="55"/>
        <end position="130"/>
    </location>
</feature>
<dbReference type="GO" id="GO:0031405">
    <property type="term" value="F:lipoic acid binding"/>
    <property type="evidence" value="ECO:0007669"/>
    <property type="project" value="TreeGrafter"/>
</dbReference>
<keyword evidence="7" id="KW-0496">Mitochondrion</keyword>
<dbReference type="GO" id="GO:0005829">
    <property type="term" value="C:cytosol"/>
    <property type="evidence" value="ECO:0007669"/>
    <property type="project" value="UniProtKB-ARBA"/>
</dbReference>
<proteinExistence type="inferred from homology"/>
<dbReference type="SUPFAM" id="SSF51230">
    <property type="entry name" value="Single hybrid motif"/>
    <property type="match status" value="1"/>
</dbReference>
<organism evidence="13 14">
    <name type="scientific">Trichobilharzia regenti</name>
    <name type="common">Nasal bird schistosome</name>
    <dbReference type="NCBI Taxonomy" id="157069"/>
    <lineage>
        <taxon>Eukaryota</taxon>
        <taxon>Metazoa</taxon>
        <taxon>Spiralia</taxon>
        <taxon>Lophotrochozoa</taxon>
        <taxon>Platyhelminthes</taxon>
        <taxon>Trematoda</taxon>
        <taxon>Digenea</taxon>
        <taxon>Strigeidida</taxon>
        <taxon>Schistosomatoidea</taxon>
        <taxon>Schistosomatidae</taxon>
        <taxon>Trichobilharzia</taxon>
    </lineage>
</organism>
<evidence type="ECO:0000256" key="2">
    <source>
        <dbReference type="ARBA" id="ARBA00004305"/>
    </source>
</evidence>
<dbReference type="PROSITE" id="PS51826">
    <property type="entry name" value="PSBD"/>
    <property type="match status" value="1"/>
</dbReference>
<dbReference type="AlphaFoldDB" id="A0AA85JG55"/>
<evidence type="ECO:0000256" key="3">
    <source>
        <dbReference type="ARBA" id="ARBA00007317"/>
    </source>
</evidence>
<dbReference type="FunFam" id="3.30.559.10:FF:000027">
    <property type="entry name" value="Dihydrolipoamide acetyltransferase component of pyruvate dehydrogenase complex"/>
    <property type="match status" value="1"/>
</dbReference>
<protein>
    <recommendedName>
        <fullName evidence="10">Dihydrolipoamide acetyltransferase component of pyruvate dehydrogenase complex</fullName>
        <ecNumber evidence="10">2.3.1.-</ecNumber>
    </recommendedName>
</protein>
<dbReference type="InterPro" id="IPR004167">
    <property type="entry name" value="PSBD"/>
</dbReference>
<accession>A0AA85JG55</accession>
<dbReference type="InterPro" id="IPR003016">
    <property type="entry name" value="2-oxoA_DH_lipoyl-BS"/>
</dbReference>
<evidence type="ECO:0000256" key="7">
    <source>
        <dbReference type="ARBA" id="ARBA00023128"/>
    </source>
</evidence>
<name>A0AA85JG55_TRIRE</name>
<dbReference type="FunFam" id="2.40.50.100:FF:000013">
    <property type="entry name" value="Dihydrolipoamide acetyltransferase component of pyruvate dehydrogenase complex"/>
    <property type="match status" value="1"/>
</dbReference>
<keyword evidence="5 10" id="KW-0450">Lipoyl</keyword>
<sequence>MIFRQCGGVFVFGRLKRCSVASIFKNHLQFSTWSKESRIEYIRRYFHRSSQLLEVVQFNLADIGEGIREVVIKEWHVKVGDKVSQFDPICDVQSDKATVTISSRYDGVIDKLHLNLNEVCKVGQPLVDIEVNNVVKSSSSAKVESLNKPVASVNTFKAAGEAEQFENKPFVASKPFSSELDVKMQNITSQSTCSNLSSSRILATPSVRRIARENIINLHDVSGSGKDGRVLHEDIQRYLAGQSQSKSQLETGAQSEQGLTNKYDDKIIPLNIIQCVMRDKMTESQLIPHFVLSEEIDMSKLVEFRQSINEKLIKLNNIKITYLPFFIKAASFALNEFPILNSQLDEKHENIIYKQNHNIGIAMDTKNGLIVPTIKSVQNLSIVQIAEEINRLQQLGLEGKLSLTDLEGGTFTLSNIGSIGGMFTAPCIVPPQVAIGGIGRIQKLPRFDENNRIKEAYIMCVSWSADHRIIDGATMTRFSNLWKSHLEDPSSLMLQLVQTQ</sequence>